<accession>A0A8J2ZYX0</accession>
<dbReference type="Proteomes" id="UP000656813">
    <property type="component" value="Unassembled WGS sequence"/>
</dbReference>
<comment type="caution">
    <text evidence="1">The sequence shown here is derived from an EMBL/GenBank/DDBJ whole genome shotgun (WGS) entry which is preliminary data.</text>
</comment>
<organism evidence="1 2">
    <name type="scientific">Pullulanibacillus pueri</name>
    <dbReference type="NCBI Taxonomy" id="1437324"/>
    <lineage>
        <taxon>Bacteria</taxon>
        <taxon>Bacillati</taxon>
        <taxon>Bacillota</taxon>
        <taxon>Bacilli</taxon>
        <taxon>Bacillales</taxon>
        <taxon>Sporolactobacillaceae</taxon>
        <taxon>Pullulanibacillus</taxon>
    </lineage>
</organism>
<keyword evidence="1" id="KW-0418">Kinase</keyword>
<dbReference type="RefSeq" id="WP_188498385.1">
    <property type="nucleotide sequence ID" value="NZ_BMFV01000028.1"/>
</dbReference>
<reference evidence="1" key="1">
    <citation type="journal article" date="2014" name="Int. J. Syst. Evol. Microbiol.">
        <title>Complete genome sequence of Corynebacterium casei LMG S-19264T (=DSM 44701T), isolated from a smear-ripened cheese.</title>
        <authorList>
            <consortium name="US DOE Joint Genome Institute (JGI-PGF)"/>
            <person name="Walter F."/>
            <person name="Albersmeier A."/>
            <person name="Kalinowski J."/>
            <person name="Ruckert C."/>
        </authorList>
    </citation>
    <scope>NUCLEOTIDE SEQUENCE</scope>
    <source>
        <strain evidence="1">CGMCC 1.12777</strain>
    </source>
</reference>
<proteinExistence type="predicted"/>
<dbReference type="InterPro" id="IPR025716">
    <property type="entry name" value="Post-transcriptional_regulator"/>
</dbReference>
<sequence length="101" mass="12196">MTDRENQGSFDYWRIKVNPFLQSKLEEFQLLGINHLSLDDLWAFIKEKVQKKTKKNEADEEWRLHQVVGYIMSISVNDYMNKIRLEMFQDEDLLKVTEELL</sequence>
<dbReference type="GO" id="GO:0016301">
    <property type="term" value="F:kinase activity"/>
    <property type="evidence" value="ECO:0007669"/>
    <property type="project" value="UniProtKB-KW"/>
</dbReference>
<protein>
    <submittedName>
        <fullName evidence="1">Histidine kinase</fullName>
    </submittedName>
</protein>
<gene>
    <name evidence="1" type="ORF">GCM10007096_31960</name>
</gene>
<evidence type="ECO:0000313" key="1">
    <source>
        <dbReference type="EMBL" id="GGH85780.1"/>
    </source>
</evidence>
<keyword evidence="2" id="KW-1185">Reference proteome</keyword>
<dbReference type="EMBL" id="BMFV01000028">
    <property type="protein sequence ID" value="GGH85780.1"/>
    <property type="molecule type" value="Genomic_DNA"/>
</dbReference>
<keyword evidence="1" id="KW-0808">Transferase</keyword>
<dbReference type="AlphaFoldDB" id="A0A8J2ZYX0"/>
<name>A0A8J2ZYX0_9BACL</name>
<dbReference type="Pfam" id="PF13797">
    <property type="entry name" value="Post_transc_reg"/>
    <property type="match status" value="1"/>
</dbReference>
<reference evidence="1" key="2">
    <citation type="submission" date="2020-09" db="EMBL/GenBank/DDBJ databases">
        <authorList>
            <person name="Sun Q."/>
            <person name="Zhou Y."/>
        </authorList>
    </citation>
    <scope>NUCLEOTIDE SEQUENCE</scope>
    <source>
        <strain evidence="1">CGMCC 1.12777</strain>
    </source>
</reference>
<evidence type="ECO:0000313" key="2">
    <source>
        <dbReference type="Proteomes" id="UP000656813"/>
    </source>
</evidence>